<evidence type="ECO:0000256" key="8">
    <source>
        <dbReference type="SAM" id="MobiDB-lite"/>
    </source>
</evidence>
<dbReference type="SUPFAM" id="SSF55486">
    <property type="entry name" value="Metalloproteases ('zincins'), catalytic domain"/>
    <property type="match status" value="1"/>
</dbReference>
<keyword evidence="3 7" id="KW-0479">Metal-binding</keyword>
<dbReference type="InterPro" id="IPR050344">
    <property type="entry name" value="Peptidase_M1_aminopeptidases"/>
</dbReference>
<feature type="region of interest" description="Disordered" evidence="8">
    <location>
        <begin position="28"/>
        <end position="52"/>
    </location>
</feature>
<dbReference type="Gene3D" id="2.60.40.1730">
    <property type="entry name" value="tricorn interacting facor f3 domain"/>
    <property type="match status" value="1"/>
</dbReference>
<feature type="domain" description="Peptidase M1 membrane alanine aminopeptidase" evidence="9">
    <location>
        <begin position="326"/>
        <end position="547"/>
    </location>
</feature>
<keyword evidence="6 7" id="KW-0482">Metalloprotease</keyword>
<evidence type="ECO:0000256" key="6">
    <source>
        <dbReference type="ARBA" id="ARBA00023049"/>
    </source>
</evidence>
<dbReference type="PANTHER" id="PTHR11533">
    <property type="entry name" value="PROTEASE M1 ZINC METALLOPROTEASE"/>
    <property type="match status" value="1"/>
</dbReference>
<keyword evidence="7" id="KW-0472">Membrane</keyword>
<reference evidence="13" key="1">
    <citation type="submission" date="2025-08" db="UniProtKB">
        <authorList>
            <consortium name="RefSeq"/>
        </authorList>
    </citation>
    <scope>IDENTIFICATION</scope>
    <source>
        <tissue evidence="13">Testes</tissue>
    </source>
</reference>
<sequence>MRSFMWNQRYKYQQTEQDDWFEDFDDDAESSKLTSSHGGYQPLDSPGSKNSQSGNVRRIQAAACLGVLIVIVVMILALALPVNQNTKDAFAHSSLRLPRDVLPETYKLFLVPDIKSGYYEGSVDIGVKVVKSTPSVFLHVKGLTLTRTPVILGSRDETIPIRETSLNGTLEMLYIGVEETLLKGMTYNIHIEFHRNLANDFVGFYSTKYKHANGEDSTIATTYLEPTFARQVFPCFDEPDMKAEFTISIVRDKDHISMSNMPLDGESAKYGDTGMMLDTFKTTVKMSTYLVALTVCDFQYVEGYSASRIQVKVYTTPDKINMADHALSTATECLSFYESFFKVPYPLPKMDMIAIPQYNDAGMESWGLISYQESSILYDSQNTPVTVLQDVTAAIAHEIAHQWFGNLVTMKWWNDLWLNEGFATYVEYIGTDHINPEWRMMEQFVYGVTQQAMTLDALHHSHPVSLPVNNPADIKKLFDKISYLKGAAIIRMAMDFLGYDAFRNGLQDYLSAYAYSNAKNDNLWSAFTKSGENGEDKVIVKDVMDTWTLQMGYPVVTLSRNDDTITATQERFLIYPDGELSSNNASPFDYTWKIPLTLVTSSDPDNISRMWLNTKKDFLDIEQGSTWYKGNVNMSGFYRVNYDDAGWNAIIEQMKSNHNTLMSSDRASIIDDIFTLARAGYVGHERALNLSLYLDREMEYVPIMTAIAKFRYIGEMLTGSGNNHVLFNKFVLQRLNGSLESLGMTDSGSHTNKLLRKAILEICVIYGHENVVKKMTELFYKYMTLDEKVDPNMRHAVYCAGVRYGDEYEWEMLWDKYRRASTYTKRNIIIRSMACSADSVVLERYLDYVMDSSLVRLEDRADIITSVAENVEVGRSLAWNFLKKNWHELSAFFSDEMDTIITSLSRTITSQEQLQTMSDFLTSHSDVNSRKMLSRVTEHGKMNIDWLQKYSTKVNDWLNEKVDLNKPPGIIET</sequence>
<name>A0ABM0GVZ3_SACKO</name>
<dbReference type="PANTHER" id="PTHR11533:SF299">
    <property type="entry name" value="AMINOPEPTIDASE"/>
    <property type="match status" value="1"/>
</dbReference>
<keyword evidence="5 7" id="KW-0862">Zinc</keyword>
<dbReference type="CDD" id="cd09601">
    <property type="entry name" value="M1_APN-Q_like"/>
    <property type="match status" value="1"/>
</dbReference>
<keyword evidence="7" id="KW-0031">Aminopeptidase</keyword>
<proteinExistence type="inferred from homology"/>
<feature type="transmembrane region" description="Helical" evidence="7">
    <location>
        <begin position="59"/>
        <end position="80"/>
    </location>
</feature>
<dbReference type="RefSeq" id="XP_002738532.1">
    <property type="nucleotide sequence ID" value="XM_002738486.2"/>
</dbReference>
<evidence type="ECO:0000259" key="9">
    <source>
        <dbReference type="Pfam" id="PF01433"/>
    </source>
</evidence>
<feature type="domain" description="Aminopeptidase N-like N-terminal" evidence="11">
    <location>
        <begin position="103"/>
        <end position="290"/>
    </location>
</feature>
<dbReference type="InterPro" id="IPR014782">
    <property type="entry name" value="Peptidase_M1_dom"/>
</dbReference>
<evidence type="ECO:0000256" key="2">
    <source>
        <dbReference type="ARBA" id="ARBA00022670"/>
    </source>
</evidence>
<keyword evidence="4 7" id="KW-0378">Hydrolase</keyword>
<dbReference type="Gene3D" id="1.25.50.20">
    <property type="match status" value="1"/>
</dbReference>
<evidence type="ECO:0000313" key="12">
    <source>
        <dbReference type="Proteomes" id="UP000694865"/>
    </source>
</evidence>
<evidence type="ECO:0000259" key="10">
    <source>
        <dbReference type="Pfam" id="PF11838"/>
    </source>
</evidence>
<dbReference type="EC" id="3.4.11.-" evidence="7"/>
<evidence type="ECO:0000313" key="13">
    <source>
        <dbReference type="RefSeq" id="XP_002738532.1"/>
    </source>
</evidence>
<comment type="cofactor">
    <cofactor evidence="7">
        <name>Zn(2+)</name>
        <dbReference type="ChEBI" id="CHEBI:29105"/>
    </cofactor>
    <text evidence="7">Binds 1 zinc ion per subunit.</text>
</comment>
<dbReference type="InterPro" id="IPR042097">
    <property type="entry name" value="Aminopeptidase_N-like_N_sf"/>
</dbReference>
<keyword evidence="7" id="KW-0812">Transmembrane</keyword>
<dbReference type="Proteomes" id="UP000694865">
    <property type="component" value="Unplaced"/>
</dbReference>
<dbReference type="Gene3D" id="1.10.390.10">
    <property type="entry name" value="Neutral Protease Domain 2"/>
    <property type="match status" value="1"/>
</dbReference>
<dbReference type="InterPro" id="IPR027268">
    <property type="entry name" value="Peptidase_M4/M1_CTD_sf"/>
</dbReference>
<organism evidence="12 13">
    <name type="scientific">Saccoglossus kowalevskii</name>
    <name type="common">Acorn worm</name>
    <dbReference type="NCBI Taxonomy" id="10224"/>
    <lineage>
        <taxon>Eukaryota</taxon>
        <taxon>Metazoa</taxon>
        <taxon>Hemichordata</taxon>
        <taxon>Enteropneusta</taxon>
        <taxon>Harrimaniidae</taxon>
        <taxon>Saccoglossus</taxon>
    </lineage>
</organism>
<dbReference type="PRINTS" id="PR00756">
    <property type="entry name" value="ALADIPTASE"/>
</dbReference>
<gene>
    <name evidence="13" type="primary">LOC100372986</name>
</gene>
<evidence type="ECO:0000256" key="3">
    <source>
        <dbReference type="ARBA" id="ARBA00022723"/>
    </source>
</evidence>
<dbReference type="Pfam" id="PF17900">
    <property type="entry name" value="Peptidase_M1_N"/>
    <property type="match status" value="1"/>
</dbReference>
<evidence type="ECO:0000256" key="1">
    <source>
        <dbReference type="ARBA" id="ARBA00010136"/>
    </source>
</evidence>
<dbReference type="Pfam" id="PF01433">
    <property type="entry name" value="Peptidase_M1"/>
    <property type="match status" value="1"/>
</dbReference>
<evidence type="ECO:0000256" key="5">
    <source>
        <dbReference type="ARBA" id="ARBA00022833"/>
    </source>
</evidence>
<dbReference type="SUPFAM" id="SSF63737">
    <property type="entry name" value="Leukotriene A4 hydrolase N-terminal domain"/>
    <property type="match status" value="1"/>
</dbReference>
<dbReference type="InterPro" id="IPR024571">
    <property type="entry name" value="ERAP1-like_C_dom"/>
</dbReference>
<comment type="similarity">
    <text evidence="1 7">Belongs to the peptidase M1 family.</text>
</comment>
<keyword evidence="12" id="KW-1185">Reference proteome</keyword>
<evidence type="ECO:0000256" key="7">
    <source>
        <dbReference type="RuleBase" id="RU364040"/>
    </source>
</evidence>
<dbReference type="Gene3D" id="2.60.40.1910">
    <property type="match status" value="1"/>
</dbReference>
<dbReference type="GeneID" id="100372986"/>
<evidence type="ECO:0000256" key="4">
    <source>
        <dbReference type="ARBA" id="ARBA00022801"/>
    </source>
</evidence>
<accession>A0ABM0GVZ3</accession>
<keyword evidence="2 7" id="KW-0645">Protease</keyword>
<dbReference type="Pfam" id="PF11838">
    <property type="entry name" value="ERAP1_C"/>
    <property type="match status" value="1"/>
</dbReference>
<dbReference type="InterPro" id="IPR045357">
    <property type="entry name" value="Aminopeptidase_N-like_N"/>
</dbReference>
<dbReference type="InterPro" id="IPR001930">
    <property type="entry name" value="Peptidase_M1"/>
</dbReference>
<feature type="domain" description="ERAP1-like C-terminal" evidence="10">
    <location>
        <begin position="627"/>
        <end position="938"/>
    </location>
</feature>
<keyword evidence="7" id="KW-1133">Transmembrane helix</keyword>
<evidence type="ECO:0000259" key="11">
    <source>
        <dbReference type="Pfam" id="PF17900"/>
    </source>
</evidence>
<protein>
    <recommendedName>
        <fullName evidence="7">Aminopeptidase</fullName>
        <ecNumber evidence="7">3.4.11.-</ecNumber>
    </recommendedName>
</protein>
<dbReference type="InterPro" id="IPR034016">
    <property type="entry name" value="M1_APN-typ"/>
</dbReference>